<organism evidence="11 12">
    <name type="scientific">Scopulibacillus cellulosilyticus</name>
    <dbReference type="NCBI Taxonomy" id="2665665"/>
    <lineage>
        <taxon>Bacteria</taxon>
        <taxon>Bacillati</taxon>
        <taxon>Bacillota</taxon>
        <taxon>Bacilli</taxon>
        <taxon>Bacillales</taxon>
        <taxon>Sporolactobacillaceae</taxon>
        <taxon>Scopulibacillus</taxon>
    </lineage>
</organism>
<evidence type="ECO:0000256" key="3">
    <source>
        <dbReference type="ARBA" id="ARBA00022448"/>
    </source>
</evidence>
<evidence type="ECO:0000256" key="6">
    <source>
        <dbReference type="ARBA" id="ARBA00022989"/>
    </source>
</evidence>
<dbReference type="PANTHER" id="PTHR23517">
    <property type="entry name" value="RESISTANCE PROTEIN MDTM, PUTATIVE-RELATED-RELATED"/>
    <property type="match status" value="1"/>
</dbReference>
<feature type="transmembrane region" description="Helical" evidence="9">
    <location>
        <begin position="470"/>
        <end position="491"/>
    </location>
</feature>
<evidence type="ECO:0000313" key="12">
    <source>
        <dbReference type="Proteomes" id="UP001596505"/>
    </source>
</evidence>
<feature type="transmembrane region" description="Helical" evidence="9">
    <location>
        <begin position="298"/>
        <end position="314"/>
    </location>
</feature>
<evidence type="ECO:0000313" key="11">
    <source>
        <dbReference type="EMBL" id="MFC7395351.1"/>
    </source>
</evidence>
<evidence type="ECO:0000256" key="8">
    <source>
        <dbReference type="RuleBase" id="RU003755"/>
    </source>
</evidence>
<feature type="transmembrane region" description="Helical" evidence="9">
    <location>
        <begin position="265"/>
        <end position="286"/>
    </location>
</feature>
<dbReference type="InterPro" id="IPR020846">
    <property type="entry name" value="MFS_dom"/>
</dbReference>
<feature type="transmembrane region" description="Helical" evidence="9">
    <location>
        <begin position="236"/>
        <end position="259"/>
    </location>
</feature>
<keyword evidence="5 8" id="KW-0812">Transmembrane</keyword>
<dbReference type="InterPro" id="IPR050171">
    <property type="entry name" value="MFS_Transporters"/>
</dbReference>
<proteinExistence type="inferred from homology"/>
<comment type="caution">
    <text evidence="11">The sequence shown here is derived from an EMBL/GenBank/DDBJ whole genome shotgun (WGS) entry which is preliminary data.</text>
</comment>
<name>A0ABW2Q108_9BACL</name>
<dbReference type="CDD" id="cd17346">
    <property type="entry name" value="MFS_DtpA_like"/>
    <property type="match status" value="1"/>
</dbReference>
<dbReference type="Gene3D" id="1.20.1250.20">
    <property type="entry name" value="MFS general substrate transporter like domains"/>
    <property type="match status" value="1"/>
</dbReference>
<feature type="transmembrane region" description="Helical" evidence="9">
    <location>
        <begin position="72"/>
        <end position="93"/>
    </location>
</feature>
<evidence type="ECO:0000256" key="5">
    <source>
        <dbReference type="ARBA" id="ARBA00022692"/>
    </source>
</evidence>
<dbReference type="PROSITE" id="PS50850">
    <property type="entry name" value="MFS"/>
    <property type="match status" value="1"/>
</dbReference>
<dbReference type="RefSeq" id="WP_380969817.1">
    <property type="nucleotide sequence ID" value="NZ_JBHTCO010000044.1"/>
</dbReference>
<feature type="domain" description="Major facilitator superfamily (MFS) profile" evidence="10">
    <location>
        <begin position="30"/>
        <end position="495"/>
    </location>
</feature>
<evidence type="ECO:0000256" key="2">
    <source>
        <dbReference type="ARBA" id="ARBA00005982"/>
    </source>
</evidence>
<feature type="transmembrane region" description="Helical" evidence="9">
    <location>
        <begin position="191"/>
        <end position="211"/>
    </location>
</feature>
<evidence type="ECO:0000256" key="7">
    <source>
        <dbReference type="ARBA" id="ARBA00023136"/>
    </source>
</evidence>
<evidence type="ECO:0000256" key="9">
    <source>
        <dbReference type="SAM" id="Phobius"/>
    </source>
</evidence>
<evidence type="ECO:0000256" key="4">
    <source>
        <dbReference type="ARBA" id="ARBA00022475"/>
    </source>
</evidence>
<dbReference type="PANTHER" id="PTHR23517:SF15">
    <property type="entry name" value="PROTON-DEPENDENT OLIGOPEPTIDE FAMILY TRANSPORT PROTEIN"/>
    <property type="match status" value="1"/>
</dbReference>
<dbReference type="InterPro" id="IPR000109">
    <property type="entry name" value="POT_fam"/>
</dbReference>
<comment type="subcellular location">
    <subcellularLocation>
        <location evidence="1">Cell membrane</location>
        <topology evidence="1">Multi-pass membrane protein</topology>
    </subcellularLocation>
    <subcellularLocation>
        <location evidence="8">Membrane</location>
        <topology evidence="8">Multi-pass membrane protein</topology>
    </subcellularLocation>
</comment>
<dbReference type="InterPro" id="IPR018456">
    <property type="entry name" value="PTR2_symporter_CS"/>
</dbReference>
<sequence length="502" mass="54727">MDSNGDTGLNSKKTEVPPPPQYGFFGHPLGLSTLFFTELWERFSYYGMRAILLYYMYDQVSHGGLGINQSTAIALMSAYGALVYMSSIVGGWVADRLLGSRRSIFYGGVLIMCGHIVLSIPGGVTALFISMALIVLGTGMLKPNISTVVGDLYAKDDLRRDAGFSIYYMGINIGAFIAPYIVGTFGQKVNYHLGFSFAAIGMALGLAVYMFSGRRTLPAVSLSPKNPLTSEERSRVLFQVGGGILFAVILIAVLELTGLLGIKSIVNIITILSLVIPIIYFAVMLSSKKTTAVERSRLRAYIFLFIASIFFWIIDEQGSTVLAAYADHRTDLEIFGFSIPSSWFQSLNPIFTVILSPTFALIWMKLGRRQPNTPRKFAYGLVFAGLSFLILTIPAIVSHSGKVNPFWLVASYFLVIVGAMCLSPVGLSATTKLAPTAFSAQLMSLWMISDSTAQGISAQVVHFYSTNTEAAYFGIVGGVVIVLGIVMYLFAPQIHHYMRGID</sequence>
<dbReference type="Pfam" id="PF00854">
    <property type="entry name" value="PTR2"/>
    <property type="match status" value="1"/>
</dbReference>
<dbReference type="EMBL" id="JBHTCO010000044">
    <property type="protein sequence ID" value="MFC7395351.1"/>
    <property type="molecule type" value="Genomic_DNA"/>
</dbReference>
<feature type="transmembrane region" description="Helical" evidence="9">
    <location>
        <begin position="409"/>
        <end position="430"/>
    </location>
</feature>
<dbReference type="InterPro" id="IPR005279">
    <property type="entry name" value="Dipep/tripep_permease"/>
</dbReference>
<keyword evidence="7 9" id="KW-0472">Membrane</keyword>
<dbReference type="Proteomes" id="UP001596505">
    <property type="component" value="Unassembled WGS sequence"/>
</dbReference>
<evidence type="ECO:0000256" key="1">
    <source>
        <dbReference type="ARBA" id="ARBA00004651"/>
    </source>
</evidence>
<feature type="transmembrane region" description="Helical" evidence="9">
    <location>
        <begin position="347"/>
        <end position="366"/>
    </location>
</feature>
<keyword evidence="4" id="KW-1003">Cell membrane</keyword>
<dbReference type="InterPro" id="IPR036259">
    <property type="entry name" value="MFS_trans_sf"/>
</dbReference>
<dbReference type="NCBIfam" id="TIGR00924">
    <property type="entry name" value="yjdL_sub1_fam"/>
    <property type="match status" value="1"/>
</dbReference>
<gene>
    <name evidence="11" type="ORF">ACFQRG_20800</name>
</gene>
<feature type="transmembrane region" description="Helical" evidence="9">
    <location>
        <begin position="378"/>
        <end position="397"/>
    </location>
</feature>
<accession>A0ABW2Q108</accession>
<dbReference type="SUPFAM" id="SSF103473">
    <property type="entry name" value="MFS general substrate transporter"/>
    <property type="match status" value="1"/>
</dbReference>
<comment type="similarity">
    <text evidence="2 8">Belongs to the major facilitator superfamily. Proton-dependent oligopeptide transporter (POT/PTR) (TC 2.A.17) family.</text>
</comment>
<keyword evidence="12" id="KW-1185">Reference proteome</keyword>
<keyword evidence="6 9" id="KW-1133">Transmembrane helix</keyword>
<feature type="transmembrane region" description="Helical" evidence="9">
    <location>
        <begin position="105"/>
        <end position="136"/>
    </location>
</feature>
<keyword evidence="3 8" id="KW-0813">Transport</keyword>
<feature type="transmembrane region" description="Helical" evidence="9">
    <location>
        <begin position="165"/>
        <end position="185"/>
    </location>
</feature>
<dbReference type="PROSITE" id="PS01023">
    <property type="entry name" value="PTR2_2"/>
    <property type="match status" value="1"/>
</dbReference>
<reference evidence="12" key="1">
    <citation type="journal article" date="2019" name="Int. J. Syst. Evol. Microbiol.">
        <title>The Global Catalogue of Microorganisms (GCM) 10K type strain sequencing project: providing services to taxonomists for standard genome sequencing and annotation.</title>
        <authorList>
            <consortium name="The Broad Institute Genomics Platform"/>
            <consortium name="The Broad Institute Genome Sequencing Center for Infectious Disease"/>
            <person name="Wu L."/>
            <person name="Ma J."/>
        </authorList>
    </citation>
    <scope>NUCLEOTIDE SEQUENCE [LARGE SCALE GENOMIC DNA]</scope>
    <source>
        <strain evidence="12">CGMCC 1.16305</strain>
    </source>
</reference>
<protein>
    <submittedName>
        <fullName evidence="11">Peptide MFS transporter</fullName>
    </submittedName>
</protein>
<evidence type="ECO:0000259" key="10">
    <source>
        <dbReference type="PROSITE" id="PS50850"/>
    </source>
</evidence>